<dbReference type="PANTHER" id="PTHR24403:SF67">
    <property type="entry name" value="FI01116P-RELATED"/>
    <property type="match status" value="1"/>
</dbReference>
<dbReference type="GO" id="GO:0010468">
    <property type="term" value="P:regulation of gene expression"/>
    <property type="evidence" value="ECO:0007669"/>
    <property type="project" value="TreeGrafter"/>
</dbReference>
<dbReference type="EMBL" id="VCGU01000008">
    <property type="protein sequence ID" value="TRY72430.1"/>
    <property type="molecule type" value="Genomic_DNA"/>
</dbReference>
<dbReference type="PROSITE" id="PS50157">
    <property type="entry name" value="ZINC_FINGER_C2H2_2"/>
    <property type="match status" value="1"/>
</dbReference>
<keyword evidence="9" id="KW-1185">Reference proteome</keyword>
<comment type="caution">
    <text evidence="8">The sequence shown here is derived from an EMBL/GenBank/DDBJ whole genome shotgun (WGS) entry which is preliminary data.</text>
</comment>
<keyword evidence="3 5" id="KW-0863">Zinc-finger</keyword>
<dbReference type="InterPro" id="IPR050688">
    <property type="entry name" value="Zinc_finger/UBP_domain"/>
</dbReference>
<reference evidence="8 9" key="1">
    <citation type="journal article" date="2018" name="Nat. Ecol. Evol.">
        <title>Genomic signatures of mitonuclear coevolution across populations of Tigriopus californicus.</title>
        <authorList>
            <person name="Barreto F.S."/>
            <person name="Watson E.T."/>
            <person name="Lima T.G."/>
            <person name="Willett C.S."/>
            <person name="Edmands S."/>
            <person name="Li W."/>
            <person name="Burton R.S."/>
        </authorList>
    </citation>
    <scope>NUCLEOTIDE SEQUENCE [LARGE SCALE GENOMIC DNA]</scope>
    <source>
        <strain evidence="8 9">San Diego</strain>
    </source>
</reference>
<evidence type="ECO:0000313" key="9">
    <source>
        <dbReference type="Proteomes" id="UP000318571"/>
    </source>
</evidence>
<dbReference type="Proteomes" id="UP000318571">
    <property type="component" value="Chromosome 7"/>
</dbReference>
<keyword evidence="2" id="KW-0677">Repeat</keyword>
<name>A0A553P457_TIGCA</name>
<dbReference type="GO" id="GO:0008270">
    <property type="term" value="F:zinc ion binding"/>
    <property type="evidence" value="ECO:0007669"/>
    <property type="project" value="UniProtKB-KW"/>
</dbReference>
<evidence type="ECO:0000256" key="5">
    <source>
        <dbReference type="PROSITE-ProRule" id="PRU00042"/>
    </source>
</evidence>
<feature type="region of interest" description="Disordered" evidence="6">
    <location>
        <begin position="447"/>
        <end position="492"/>
    </location>
</feature>
<dbReference type="Gene3D" id="3.30.160.60">
    <property type="entry name" value="Classic Zinc Finger"/>
    <property type="match status" value="1"/>
</dbReference>
<feature type="compositionally biased region" description="Acidic residues" evidence="6">
    <location>
        <begin position="295"/>
        <end position="309"/>
    </location>
</feature>
<evidence type="ECO:0000256" key="6">
    <source>
        <dbReference type="SAM" id="MobiDB-lite"/>
    </source>
</evidence>
<evidence type="ECO:0000256" key="2">
    <source>
        <dbReference type="ARBA" id="ARBA00022737"/>
    </source>
</evidence>
<gene>
    <name evidence="8" type="ORF">TCAL_14907</name>
</gene>
<evidence type="ECO:0000256" key="3">
    <source>
        <dbReference type="ARBA" id="ARBA00022771"/>
    </source>
</evidence>
<keyword evidence="4" id="KW-0862">Zinc</keyword>
<evidence type="ECO:0000259" key="7">
    <source>
        <dbReference type="PROSITE" id="PS50157"/>
    </source>
</evidence>
<proteinExistence type="predicted"/>
<dbReference type="GO" id="GO:0005634">
    <property type="term" value="C:nucleus"/>
    <property type="evidence" value="ECO:0007669"/>
    <property type="project" value="TreeGrafter"/>
</dbReference>
<dbReference type="AlphaFoldDB" id="A0A553P457"/>
<evidence type="ECO:0000256" key="1">
    <source>
        <dbReference type="ARBA" id="ARBA00022723"/>
    </source>
</evidence>
<feature type="region of interest" description="Disordered" evidence="6">
    <location>
        <begin position="522"/>
        <end position="659"/>
    </location>
</feature>
<protein>
    <recommendedName>
        <fullName evidence="7">C2H2-type domain-containing protein</fullName>
    </recommendedName>
</protein>
<dbReference type="SMART" id="SM00355">
    <property type="entry name" value="ZnF_C2H2"/>
    <property type="match status" value="5"/>
</dbReference>
<keyword evidence="1" id="KW-0479">Metal-binding</keyword>
<organism evidence="8 9">
    <name type="scientific">Tigriopus californicus</name>
    <name type="common">Marine copepod</name>
    <dbReference type="NCBI Taxonomy" id="6832"/>
    <lineage>
        <taxon>Eukaryota</taxon>
        <taxon>Metazoa</taxon>
        <taxon>Ecdysozoa</taxon>
        <taxon>Arthropoda</taxon>
        <taxon>Crustacea</taxon>
        <taxon>Multicrustacea</taxon>
        <taxon>Hexanauplia</taxon>
        <taxon>Copepoda</taxon>
        <taxon>Harpacticoida</taxon>
        <taxon>Harpacticidae</taxon>
        <taxon>Tigriopus</taxon>
    </lineage>
</organism>
<feature type="region of interest" description="Disordered" evidence="6">
    <location>
        <begin position="368"/>
        <end position="421"/>
    </location>
</feature>
<feature type="compositionally biased region" description="Polar residues" evidence="6">
    <location>
        <begin position="605"/>
        <end position="616"/>
    </location>
</feature>
<dbReference type="PANTHER" id="PTHR24403">
    <property type="entry name" value="ZINC FINGER PROTEIN"/>
    <property type="match status" value="1"/>
</dbReference>
<accession>A0A553P457</accession>
<feature type="compositionally biased region" description="Basic and acidic residues" evidence="6">
    <location>
        <begin position="368"/>
        <end position="383"/>
    </location>
</feature>
<evidence type="ECO:0000313" key="8">
    <source>
        <dbReference type="EMBL" id="TRY72430.1"/>
    </source>
</evidence>
<feature type="region of interest" description="Disordered" evidence="6">
    <location>
        <begin position="224"/>
        <end position="243"/>
    </location>
</feature>
<sequence>MRAHIATKHHMNYEKYVRSHGTAETVTMKFRCDLCHSEMKHCRQNIYAHMKDVHKITLDEYEDRIGGYDSSYAQEVSAADSHAFDTPFFNQPEILVDNGNQPSRWNKCRFQCALCQKLSSEKRHIRDHIVKAHGMAMADYEGTYGDCEIHTEYFFCAVCHTEVKHNLKNISLHLQNVHSLSPQDYEDKYGRISDEEIVPAIVPVEVNEEQLGGFGSHFLLEENGSSADETSQQTKAKRSRPSAKIPGGLPCDYCGKVFSNRSNCNRHMILSCEARKVNPDGSALITTDKNGEQMEYNDGEDEEEQDDLDQEKSLPENGNEVGEKCPYPDCVETYARSALLKRHLFEAHNIQNISVQLPDLENEKRHFDRIKSEPKDLDEDRKVPPLRVKLSSGIASPTPGSSDEKTLTPSSTSRSTLKEAQSCQHCSYKNSNLYILGRHQKACLKRQRSSSDLENNDEEKTEADPIQPVLAKSEASEHLKEKDEENMSTANPKEIAILRHQQKSSECEEQDHEEMNVDLNTNTNLLTLEPSKGTPKSLVCSEEVPTVGDQLSATEGSTQDSEGETSSQTSQTTASTTADENGSQEKSYSTSEESETSSNKSDTEGNSSISFSTESPTLVVEACSNPVIETNTKDDEEISLTVKGVPPSEEANPEIQSTT</sequence>
<feature type="compositionally biased region" description="Basic and acidic residues" evidence="6">
    <location>
        <begin position="474"/>
        <end position="485"/>
    </location>
</feature>
<feature type="region of interest" description="Disordered" evidence="6">
    <location>
        <begin position="280"/>
        <end position="323"/>
    </location>
</feature>
<dbReference type="InterPro" id="IPR013087">
    <property type="entry name" value="Znf_C2H2_type"/>
</dbReference>
<feature type="compositionally biased region" description="Polar residues" evidence="6">
    <location>
        <begin position="224"/>
        <end position="234"/>
    </location>
</feature>
<dbReference type="PROSITE" id="PS00028">
    <property type="entry name" value="ZINC_FINGER_C2H2_1"/>
    <property type="match status" value="1"/>
</dbReference>
<feature type="compositionally biased region" description="Low complexity" evidence="6">
    <location>
        <begin position="554"/>
        <end position="600"/>
    </location>
</feature>
<feature type="domain" description="C2H2-type" evidence="7">
    <location>
        <begin position="249"/>
        <end position="276"/>
    </location>
</feature>
<evidence type="ECO:0000256" key="4">
    <source>
        <dbReference type="ARBA" id="ARBA00022833"/>
    </source>
</evidence>